<evidence type="ECO:0000256" key="2">
    <source>
        <dbReference type="ARBA" id="ARBA00022596"/>
    </source>
</evidence>
<accession>A0A3B0RZB1</accession>
<sequence>MHEMGITRNIVSIVAEQAKAQKVRRVKLEVGKLSAVMPEALQFCFDVVAKGTVLEGATLEIVEIVGKAKCRKCNADVELHDLVTACTCGSRDLERLSGEELNIKEMELEAA</sequence>
<dbReference type="GO" id="GO:0016151">
    <property type="term" value="F:nickel cation binding"/>
    <property type="evidence" value="ECO:0007669"/>
    <property type="project" value="InterPro"/>
</dbReference>
<dbReference type="GO" id="GO:0051604">
    <property type="term" value="P:protein maturation"/>
    <property type="evidence" value="ECO:0007669"/>
    <property type="project" value="InterPro"/>
</dbReference>
<dbReference type="NCBIfam" id="TIGR00100">
    <property type="entry name" value="hypA"/>
    <property type="match status" value="1"/>
</dbReference>
<name>A0A3B0RZB1_9ZZZZ</name>
<dbReference type="InterPro" id="IPR000688">
    <property type="entry name" value="HypA/HybF"/>
</dbReference>
<dbReference type="PANTHER" id="PTHR34535">
    <property type="entry name" value="HYDROGENASE MATURATION FACTOR HYPA"/>
    <property type="match status" value="1"/>
</dbReference>
<dbReference type="Pfam" id="PF01155">
    <property type="entry name" value="HypA"/>
    <property type="match status" value="1"/>
</dbReference>
<evidence type="ECO:0000256" key="1">
    <source>
        <dbReference type="ARBA" id="ARBA00010748"/>
    </source>
</evidence>
<comment type="similarity">
    <text evidence="1">Belongs to the HypA/HybF family.</text>
</comment>
<dbReference type="PIRSF" id="PIRSF004761">
    <property type="entry name" value="Hydrgn_mat_HypA"/>
    <property type="match status" value="1"/>
</dbReference>
<evidence type="ECO:0000313" key="5">
    <source>
        <dbReference type="EMBL" id="VAV96802.1"/>
    </source>
</evidence>
<dbReference type="PANTHER" id="PTHR34535:SF3">
    <property type="entry name" value="HYDROGENASE MATURATION FACTOR HYPA"/>
    <property type="match status" value="1"/>
</dbReference>
<evidence type="ECO:0000256" key="3">
    <source>
        <dbReference type="ARBA" id="ARBA00022723"/>
    </source>
</evidence>
<dbReference type="EMBL" id="UOEC01000136">
    <property type="protein sequence ID" value="VAV96802.1"/>
    <property type="molecule type" value="Genomic_DNA"/>
</dbReference>
<dbReference type="HAMAP" id="MF_00213">
    <property type="entry name" value="HypA_HybF"/>
    <property type="match status" value="1"/>
</dbReference>
<reference evidence="5" key="1">
    <citation type="submission" date="2018-06" db="EMBL/GenBank/DDBJ databases">
        <authorList>
            <person name="Zhirakovskaya E."/>
        </authorList>
    </citation>
    <scope>NUCLEOTIDE SEQUENCE</scope>
</reference>
<organism evidence="5">
    <name type="scientific">hydrothermal vent metagenome</name>
    <dbReference type="NCBI Taxonomy" id="652676"/>
    <lineage>
        <taxon>unclassified sequences</taxon>
        <taxon>metagenomes</taxon>
        <taxon>ecological metagenomes</taxon>
    </lineage>
</organism>
<evidence type="ECO:0000256" key="4">
    <source>
        <dbReference type="ARBA" id="ARBA00022833"/>
    </source>
</evidence>
<dbReference type="Gene3D" id="3.30.2320.80">
    <property type="match status" value="1"/>
</dbReference>
<dbReference type="GO" id="GO:0008270">
    <property type="term" value="F:zinc ion binding"/>
    <property type="evidence" value="ECO:0007669"/>
    <property type="project" value="TreeGrafter"/>
</dbReference>
<gene>
    <name evidence="5" type="ORF">MNBD_ALPHA08-230</name>
</gene>
<dbReference type="AlphaFoldDB" id="A0A3B0RZB1"/>
<keyword evidence="4" id="KW-0862">Zinc</keyword>
<keyword evidence="3" id="KW-0479">Metal-binding</keyword>
<keyword evidence="2" id="KW-0533">Nickel</keyword>
<protein>
    <submittedName>
        <fullName evidence="5">[NiFe] hydrogenase nickel incorporation protein HypA</fullName>
    </submittedName>
</protein>
<dbReference type="PROSITE" id="PS01249">
    <property type="entry name" value="HYPA"/>
    <property type="match status" value="1"/>
</dbReference>
<proteinExistence type="inferred from homology"/>
<dbReference type="InterPro" id="IPR020538">
    <property type="entry name" value="Hydgase_Ni_incorp_HypA/HybF_CS"/>
</dbReference>